<dbReference type="CDD" id="cd02440">
    <property type="entry name" value="AdoMet_MTases"/>
    <property type="match status" value="1"/>
</dbReference>
<keyword evidence="3 5" id="KW-0949">S-adenosyl-L-methionine</keyword>
<dbReference type="Pfam" id="PF01189">
    <property type="entry name" value="Methyltr_RsmB-F"/>
    <property type="match status" value="1"/>
</dbReference>
<evidence type="ECO:0000256" key="1">
    <source>
        <dbReference type="ARBA" id="ARBA00022603"/>
    </source>
</evidence>
<proteinExistence type="inferred from homology"/>
<dbReference type="InterPro" id="IPR049560">
    <property type="entry name" value="MeTrfase_RsmB-F_NOP2_cat"/>
</dbReference>
<feature type="binding site" evidence="5">
    <location>
        <position position="280"/>
    </location>
    <ligand>
        <name>S-adenosyl-L-methionine</name>
        <dbReference type="ChEBI" id="CHEBI:59789"/>
    </ligand>
</feature>
<dbReference type="Pfam" id="PF01029">
    <property type="entry name" value="NusB"/>
    <property type="match status" value="1"/>
</dbReference>
<gene>
    <name evidence="7" type="ORF">ACFOW6_13280</name>
</gene>
<organism evidence="7 8">
    <name type="scientific">Fodinicurvata halophila</name>
    <dbReference type="NCBI Taxonomy" id="1419723"/>
    <lineage>
        <taxon>Bacteria</taxon>
        <taxon>Pseudomonadati</taxon>
        <taxon>Pseudomonadota</taxon>
        <taxon>Alphaproteobacteria</taxon>
        <taxon>Rhodospirillales</taxon>
        <taxon>Rhodovibrionaceae</taxon>
        <taxon>Fodinicurvata</taxon>
    </lineage>
</organism>
<dbReference type="RefSeq" id="WP_382422867.1">
    <property type="nucleotide sequence ID" value="NZ_JBHSCW010000007.1"/>
</dbReference>
<evidence type="ECO:0000259" key="6">
    <source>
        <dbReference type="PROSITE" id="PS51686"/>
    </source>
</evidence>
<feature type="domain" description="SAM-dependent MTase RsmB/NOP-type" evidence="6">
    <location>
        <begin position="160"/>
        <end position="443"/>
    </location>
</feature>
<dbReference type="SUPFAM" id="SSF53335">
    <property type="entry name" value="S-adenosyl-L-methionine-dependent methyltransferases"/>
    <property type="match status" value="1"/>
</dbReference>
<dbReference type="Proteomes" id="UP001595799">
    <property type="component" value="Unassembled WGS sequence"/>
</dbReference>
<keyword evidence="1 5" id="KW-0489">Methyltransferase</keyword>
<accession>A0ABV8UMM7</accession>
<feature type="binding site" evidence="5">
    <location>
        <begin position="259"/>
        <end position="265"/>
    </location>
    <ligand>
        <name>S-adenosyl-L-methionine</name>
        <dbReference type="ChEBI" id="CHEBI:59789"/>
    </ligand>
</feature>
<dbReference type="PANTHER" id="PTHR22807">
    <property type="entry name" value="NOP2 YEAST -RELATED NOL1/NOP2/FMU SUN DOMAIN-CONTAINING"/>
    <property type="match status" value="1"/>
</dbReference>
<evidence type="ECO:0000256" key="5">
    <source>
        <dbReference type="PROSITE-ProRule" id="PRU01023"/>
    </source>
</evidence>
<dbReference type="PROSITE" id="PS51686">
    <property type="entry name" value="SAM_MT_RSMB_NOP"/>
    <property type="match status" value="1"/>
</dbReference>
<evidence type="ECO:0000313" key="8">
    <source>
        <dbReference type="Proteomes" id="UP001595799"/>
    </source>
</evidence>
<evidence type="ECO:0000256" key="2">
    <source>
        <dbReference type="ARBA" id="ARBA00022679"/>
    </source>
</evidence>
<dbReference type="Gene3D" id="3.40.50.150">
    <property type="entry name" value="Vaccinia Virus protein VP39"/>
    <property type="match status" value="1"/>
</dbReference>
<dbReference type="InterPro" id="IPR029063">
    <property type="entry name" value="SAM-dependent_MTases_sf"/>
</dbReference>
<dbReference type="PANTHER" id="PTHR22807:SF61">
    <property type="entry name" value="NOL1_NOP2_SUN FAMILY PROTEIN _ ANTITERMINATION NUSB DOMAIN-CONTAINING PROTEIN"/>
    <property type="match status" value="1"/>
</dbReference>
<dbReference type="PRINTS" id="PR02008">
    <property type="entry name" value="RCMTFAMILY"/>
</dbReference>
<feature type="binding site" evidence="5">
    <location>
        <position position="306"/>
    </location>
    <ligand>
        <name>S-adenosyl-L-methionine</name>
        <dbReference type="ChEBI" id="CHEBI:59789"/>
    </ligand>
</feature>
<keyword evidence="4 5" id="KW-0694">RNA-binding</keyword>
<dbReference type="InterPro" id="IPR001678">
    <property type="entry name" value="MeTrfase_RsmB-F_NOP2_dom"/>
</dbReference>
<dbReference type="SUPFAM" id="SSF48013">
    <property type="entry name" value="NusB-like"/>
    <property type="match status" value="1"/>
</dbReference>
<reference evidence="8" key="1">
    <citation type="journal article" date="2019" name="Int. J. Syst. Evol. Microbiol.">
        <title>The Global Catalogue of Microorganisms (GCM) 10K type strain sequencing project: providing services to taxonomists for standard genome sequencing and annotation.</title>
        <authorList>
            <consortium name="The Broad Institute Genomics Platform"/>
            <consortium name="The Broad Institute Genome Sequencing Center for Infectious Disease"/>
            <person name="Wu L."/>
            <person name="Ma J."/>
        </authorList>
    </citation>
    <scope>NUCLEOTIDE SEQUENCE [LARGE SCALE GENOMIC DNA]</scope>
    <source>
        <strain evidence="8">CECT 8472</strain>
    </source>
</reference>
<evidence type="ECO:0000256" key="3">
    <source>
        <dbReference type="ARBA" id="ARBA00022691"/>
    </source>
</evidence>
<dbReference type="EC" id="2.1.1.-" evidence="7"/>
<evidence type="ECO:0000256" key="4">
    <source>
        <dbReference type="ARBA" id="ARBA00022884"/>
    </source>
</evidence>
<dbReference type="EMBL" id="JBHSCW010000007">
    <property type="protein sequence ID" value="MFC4352517.1"/>
    <property type="molecule type" value="Genomic_DNA"/>
</dbReference>
<name>A0ABV8UMM7_9PROT</name>
<feature type="binding site" evidence="5">
    <location>
        <position position="322"/>
    </location>
    <ligand>
        <name>S-adenosyl-L-methionine</name>
        <dbReference type="ChEBI" id="CHEBI:59789"/>
    </ligand>
</feature>
<dbReference type="GO" id="GO:0008168">
    <property type="term" value="F:methyltransferase activity"/>
    <property type="evidence" value="ECO:0007669"/>
    <property type="project" value="UniProtKB-KW"/>
</dbReference>
<dbReference type="InterPro" id="IPR006027">
    <property type="entry name" value="NusB_RsmB_TIM44"/>
</dbReference>
<dbReference type="GO" id="GO:0032259">
    <property type="term" value="P:methylation"/>
    <property type="evidence" value="ECO:0007669"/>
    <property type="project" value="UniProtKB-KW"/>
</dbReference>
<keyword evidence="2 5" id="KW-0808">Transferase</keyword>
<evidence type="ECO:0000313" key="7">
    <source>
        <dbReference type="EMBL" id="MFC4352517.1"/>
    </source>
</evidence>
<protein>
    <submittedName>
        <fullName evidence="7">RsmB/NOP family class I SAM-dependent RNA methyltransferase</fullName>
        <ecNumber evidence="7">2.1.1.-</ecNumber>
    </submittedName>
</protein>
<dbReference type="Gene3D" id="1.10.940.10">
    <property type="entry name" value="NusB-like"/>
    <property type="match status" value="1"/>
</dbReference>
<dbReference type="InterPro" id="IPR035926">
    <property type="entry name" value="NusB-like_sf"/>
</dbReference>
<dbReference type="InterPro" id="IPR023267">
    <property type="entry name" value="RCMT"/>
</dbReference>
<keyword evidence="8" id="KW-1185">Reference proteome</keyword>
<comment type="caution">
    <text evidence="7">The sequence shown here is derived from an EMBL/GenBank/DDBJ whole genome shotgun (WGS) entry which is preliminary data.</text>
</comment>
<comment type="similarity">
    <text evidence="5">Belongs to the class I-like SAM-binding methyltransferase superfamily. RsmB/NOP family.</text>
</comment>
<feature type="active site" description="Nucleophile" evidence="5">
    <location>
        <position position="375"/>
    </location>
</feature>
<sequence length="446" mass="48064">MTTPRRKKPAAESQPGDPRRLALEALQEILQTGRPLEEALAAQSGYSALESRDRAFARRLLAGTLRRLGQIDDLLARLLERPLGARQARALNILRLGACQLAFLETPAHAAVSTAMNLAEHPRSRALKGLINGVLRRLDREKETLLAEQDEARLNLPSWLWDRLETAYGESRLRDSLAVQLREPPLDLTLKDTREEAELAAALEAQVLPFGGLRLPSGRGEISALPGYGEGRWWVQDAAAALPVRLAGTLAGRSAYDLCAAPGGKTCQLAAAGAEVTAVDLSAARLERLQDNLMRLGLSASVVTADVAKWRAPATADVVLLDAPCSATGTLRRHPDVAWSKQGGDITFLCDLQDRLLDSAAGMVAPGGLLIYATCSLLPEEGPARIERFLADHSGFDRVPVTTTEVGGLGELLSEAGDLRTLPCHLAELGGLDGFYACRLRRRPVE</sequence>